<evidence type="ECO:0000256" key="4">
    <source>
        <dbReference type="ARBA" id="ARBA00023136"/>
    </source>
</evidence>
<proteinExistence type="inferred from homology"/>
<protein>
    <recommendedName>
        <fullName evidence="8">Rhodopsin domain-containing protein</fullName>
    </recommendedName>
</protein>
<feature type="transmembrane region" description="Helical" evidence="7">
    <location>
        <begin position="171"/>
        <end position="196"/>
    </location>
</feature>
<feature type="domain" description="Rhodopsin" evidence="8">
    <location>
        <begin position="31"/>
        <end position="266"/>
    </location>
</feature>
<keyword evidence="3 7" id="KW-1133">Transmembrane helix</keyword>
<evidence type="ECO:0000256" key="2">
    <source>
        <dbReference type="ARBA" id="ARBA00022692"/>
    </source>
</evidence>
<dbReference type="PANTHER" id="PTHR33048:SF149">
    <property type="entry name" value="UBID FAMILY DECARBOXYLASE"/>
    <property type="match status" value="1"/>
</dbReference>
<feature type="transmembrane region" description="Helical" evidence="7">
    <location>
        <begin position="12"/>
        <end position="27"/>
    </location>
</feature>
<feature type="compositionally biased region" description="Polar residues" evidence="6">
    <location>
        <begin position="300"/>
        <end position="323"/>
    </location>
</feature>
<evidence type="ECO:0000256" key="3">
    <source>
        <dbReference type="ARBA" id="ARBA00022989"/>
    </source>
</evidence>
<dbReference type="Proteomes" id="UP000240883">
    <property type="component" value="Unassembled WGS sequence"/>
</dbReference>
<accession>A0A2T2NI03</accession>
<keyword evidence="2 7" id="KW-0812">Transmembrane</keyword>
<evidence type="ECO:0000256" key="1">
    <source>
        <dbReference type="ARBA" id="ARBA00004141"/>
    </source>
</evidence>
<feature type="transmembrane region" description="Helical" evidence="7">
    <location>
        <begin position="208"/>
        <end position="226"/>
    </location>
</feature>
<dbReference type="InterPro" id="IPR052337">
    <property type="entry name" value="SAT4-like"/>
</dbReference>
<keyword evidence="4 7" id="KW-0472">Membrane</keyword>
<feature type="transmembrane region" description="Helical" evidence="7">
    <location>
        <begin position="241"/>
        <end position="259"/>
    </location>
</feature>
<dbReference type="PANTHER" id="PTHR33048">
    <property type="entry name" value="PTH11-LIKE INTEGRAL MEMBRANE PROTEIN (AFU_ORTHOLOGUE AFUA_5G11245)"/>
    <property type="match status" value="1"/>
</dbReference>
<name>A0A2T2NI03_CORCC</name>
<dbReference type="InterPro" id="IPR049326">
    <property type="entry name" value="Rhodopsin_dom_fungi"/>
</dbReference>
<comment type="similarity">
    <text evidence="5">Belongs to the SAT4 family.</text>
</comment>
<gene>
    <name evidence="9" type="ORF">BS50DRAFT_48781</name>
</gene>
<feature type="region of interest" description="Disordered" evidence="6">
    <location>
        <begin position="300"/>
        <end position="324"/>
    </location>
</feature>
<dbReference type="STRING" id="1448308.A0A2T2NI03"/>
<comment type="subcellular location">
    <subcellularLocation>
        <location evidence="1">Membrane</location>
        <topology evidence="1">Multi-pass membrane protein</topology>
    </subcellularLocation>
</comment>
<dbReference type="GO" id="GO:0016020">
    <property type="term" value="C:membrane"/>
    <property type="evidence" value="ECO:0007669"/>
    <property type="project" value="UniProtKB-SubCell"/>
</dbReference>
<evidence type="ECO:0000256" key="5">
    <source>
        <dbReference type="ARBA" id="ARBA00038359"/>
    </source>
</evidence>
<evidence type="ECO:0000313" key="9">
    <source>
        <dbReference type="EMBL" id="PSN64989.1"/>
    </source>
</evidence>
<feature type="transmembrane region" description="Helical" evidence="7">
    <location>
        <begin position="100"/>
        <end position="119"/>
    </location>
</feature>
<organism evidence="9 10">
    <name type="scientific">Corynespora cassiicola Philippines</name>
    <dbReference type="NCBI Taxonomy" id="1448308"/>
    <lineage>
        <taxon>Eukaryota</taxon>
        <taxon>Fungi</taxon>
        <taxon>Dikarya</taxon>
        <taxon>Ascomycota</taxon>
        <taxon>Pezizomycotina</taxon>
        <taxon>Dothideomycetes</taxon>
        <taxon>Pleosporomycetidae</taxon>
        <taxon>Pleosporales</taxon>
        <taxon>Corynesporascaceae</taxon>
        <taxon>Corynespora</taxon>
    </lineage>
</organism>
<evidence type="ECO:0000259" key="8">
    <source>
        <dbReference type="Pfam" id="PF20684"/>
    </source>
</evidence>
<dbReference type="Pfam" id="PF20684">
    <property type="entry name" value="Fung_rhodopsin"/>
    <property type="match status" value="1"/>
</dbReference>
<feature type="transmembrane region" description="Helical" evidence="7">
    <location>
        <begin position="43"/>
        <end position="63"/>
    </location>
</feature>
<sequence length="395" mass="44101">MAMSVLQPESSVWYTCCWLVVGSRLFSKKMRLGAWKNLQIDDYLVLLAMGTLTVLMSLLHIIIHTKTNLLAPNEDASSFTWEDVNERVYGSKLTMVVEQMHISTIWLLKACMLIMYGRMTELLTLHVVVKAVALYVGIGYAAMQILWFGVWCRPFSQYWAVPPNSTQCSAMISHLITNAVLNISSDVMIMAIPIPLLIKVNLPLGKKLVLGCIFFIGTVTIFAAAYNKHMSFKDPFSNTWIIWYLREVFTAMLCANLPLTRPVLQRLCNIGDWTTARSSLSDGYNGSRLGSLRTRNSYITQPQSAATERSKPNASTPYSSSEDPVTIGPLEILCKTDIAVERQLVNPLCFNNSLAMEGMDSKRSGKDTDAVSTKSKPKSILTACCHEDIVEPRGF</sequence>
<evidence type="ECO:0000313" key="10">
    <source>
        <dbReference type="Proteomes" id="UP000240883"/>
    </source>
</evidence>
<dbReference type="OrthoDB" id="3903189at2759"/>
<dbReference type="AlphaFoldDB" id="A0A2T2NI03"/>
<feature type="transmembrane region" description="Helical" evidence="7">
    <location>
        <begin position="131"/>
        <end position="151"/>
    </location>
</feature>
<dbReference type="EMBL" id="KZ678137">
    <property type="protein sequence ID" value="PSN64989.1"/>
    <property type="molecule type" value="Genomic_DNA"/>
</dbReference>
<reference evidence="9 10" key="1">
    <citation type="journal article" date="2018" name="Front. Microbiol.">
        <title>Genome-Wide Analysis of Corynespora cassiicola Leaf Fall Disease Putative Effectors.</title>
        <authorList>
            <person name="Lopez D."/>
            <person name="Ribeiro S."/>
            <person name="Label P."/>
            <person name="Fumanal B."/>
            <person name="Venisse J.S."/>
            <person name="Kohler A."/>
            <person name="de Oliveira R.R."/>
            <person name="Labutti K."/>
            <person name="Lipzen A."/>
            <person name="Lail K."/>
            <person name="Bauer D."/>
            <person name="Ohm R.A."/>
            <person name="Barry K.W."/>
            <person name="Spatafora J."/>
            <person name="Grigoriev I.V."/>
            <person name="Martin F.M."/>
            <person name="Pujade-Renaud V."/>
        </authorList>
    </citation>
    <scope>NUCLEOTIDE SEQUENCE [LARGE SCALE GENOMIC DNA]</scope>
    <source>
        <strain evidence="9 10">Philippines</strain>
    </source>
</reference>
<evidence type="ECO:0000256" key="7">
    <source>
        <dbReference type="SAM" id="Phobius"/>
    </source>
</evidence>
<evidence type="ECO:0000256" key="6">
    <source>
        <dbReference type="SAM" id="MobiDB-lite"/>
    </source>
</evidence>
<keyword evidence="10" id="KW-1185">Reference proteome</keyword>